<dbReference type="OrthoDB" id="1724076at2759"/>
<comment type="caution">
    <text evidence="1">The sequence shown here is derived from an EMBL/GenBank/DDBJ whole genome shotgun (WGS) entry which is preliminary data.</text>
</comment>
<keyword evidence="2" id="KW-1185">Reference proteome</keyword>
<evidence type="ECO:0000313" key="2">
    <source>
        <dbReference type="Proteomes" id="UP000238479"/>
    </source>
</evidence>
<dbReference type="PANTHER" id="PTHR33499">
    <property type="entry name" value="OS12G0282400 PROTEIN-RELATED"/>
    <property type="match status" value="1"/>
</dbReference>
<dbReference type="EMBL" id="PDCK01000041">
    <property type="protein sequence ID" value="PRQ44280.1"/>
    <property type="molecule type" value="Genomic_DNA"/>
</dbReference>
<reference evidence="1 2" key="1">
    <citation type="journal article" date="2018" name="Nat. Genet.">
        <title>The Rosa genome provides new insights in the design of modern roses.</title>
        <authorList>
            <person name="Bendahmane M."/>
        </authorList>
    </citation>
    <scope>NUCLEOTIDE SEQUENCE [LARGE SCALE GENOMIC DNA]</scope>
    <source>
        <strain evidence="2">cv. Old Blush</strain>
    </source>
</reference>
<proteinExistence type="predicted"/>
<evidence type="ECO:0000313" key="1">
    <source>
        <dbReference type="EMBL" id="PRQ44280.1"/>
    </source>
</evidence>
<dbReference type="Gramene" id="PRQ44280">
    <property type="protein sequence ID" value="PRQ44280"/>
    <property type="gene ID" value="RchiOBHm_Chr3g0477491"/>
</dbReference>
<protein>
    <recommendedName>
        <fullName evidence="3">Transposase, Ptta/En/Spm, plant</fullName>
    </recommendedName>
</protein>
<sequence length="262" mass="30112">MGDEQSNPNGNCHEPVKKARDIIKNKLGTPGVINPKLKRVQLRMDNEECIPDENCDPPLDPEPVKKTRGITVGLKAHAIVSATKKRIPIKMDADQKLPETVEANAMFVNEIGSFTRKLAPLKFKWWRQVPKDAKNDIKEALTTNFEFDWTDPELRIFVGKKMAKAFGSWRSKLHGHFKKYAHDLEYARAHPPGEKLFGERSIDEWEWLCDELFIDETYLKRSQVNAANRNQKEYNHCGGSRPYQKHMEAALKKGKNVSFVEN</sequence>
<evidence type="ECO:0008006" key="3">
    <source>
        <dbReference type="Google" id="ProtNLM"/>
    </source>
</evidence>
<dbReference type="OMA" id="PNGNCHE"/>
<dbReference type="AlphaFoldDB" id="A0A2P6RCY8"/>
<dbReference type="Proteomes" id="UP000238479">
    <property type="component" value="Chromosome 3"/>
</dbReference>
<organism evidence="1 2">
    <name type="scientific">Rosa chinensis</name>
    <name type="common">China rose</name>
    <dbReference type="NCBI Taxonomy" id="74649"/>
    <lineage>
        <taxon>Eukaryota</taxon>
        <taxon>Viridiplantae</taxon>
        <taxon>Streptophyta</taxon>
        <taxon>Embryophyta</taxon>
        <taxon>Tracheophyta</taxon>
        <taxon>Spermatophyta</taxon>
        <taxon>Magnoliopsida</taxon>
        <taxon>eudicotyledons</taxon>
        <taxon>Gunneridae</taxon>
        <taxon>Pentapetalae</taxon>
        <taxon>rosids</taxon>
        <taxon>fabids</taxon>
        <taxon>Rosales</taxon>
        <taxon>Rosaceae</taxon>
        <taxon>Rosoideae</taxon>
        <taxon>Rosoideae incertae sedis</taxon>
        <taxon>Rosa</taxon>
    </lineage>
</organism>
<gene>
    <name evidence="1" type="ORF">RchiOBHm_Chr3g0477491</name>
</gene>
<name>A0A2P6RCY8_ROSCH</name>
<accession>A0A2P6RCY8</accession>
<dbReference type="PANTHER" id="PTHR33499:SF11">
    <property type="entry name" value="NO APICAL MERISTEM-ASSOCIATED C-TERMINAL DOMAIN-CONTAINING PROTEIN"/>
    <property type="match status" value="1"/>
</dbReference>